<dbReference type="KEGG" id="mpro:BJP34_15875"/>
<dbReference type="OrthoDB" id="8744124at2"/>
<dbReference type="RefSeq" id="WP_070393174.1">
    <property type="nucleotide sequence ID" value="NZ_CP017599.1"/>
</dbReference>
<feature type="domain" description="EF-hand" evidence="1">
    <location>
        <begin position="519"/>
        <end position="555"/>
    </location>
</feature>
<dbReference type="STRING" id="1458985.BJP34_15875"/>
<dbReference type="PROSITE" id="PS50222">
    <property type="entry name" value="EF_HAND_2"/>
    <property type="match status" value="1"/>
</dbReference>
<evidence type="ECO:0000259" key="1">
    <source>
        <dbReference type="PROSITE" id="PS50222"/>
    </source>
</evidence>
<dbReference type="InterPro" id="IPR002048">
    <property type="entry name" value="EF_hand_dom"/>
</dbReference>
<reference evidence="3" key="1">
    <citation type="submission" date="2016-10" db="EMBL/GenBank/DDBJ databases">
        <title>Comparative genomics uncovers the prolific and rare metabolic potential of the cyanobacterial genus Moorea.</title>
        <authorList>
            <person name="Leao T."/>
            <person name="Castelao G."/>
            <person name="Korobeynikov A."/>
            <person name="Monroe E.A."/>
            <person name="Podell S."/>
            <person name="Glukhov E."/>
            <person name="Allen E."/>
            <person name="Gerwick W.H."/>
            <person name="Gerwick L."/>
        </authorList>
    </citation>
    <scope>NUCLEOTIDE SEQUENCE [LARGE SCALE GENOMIC DNA]</scope>
    <source>
        <strain evidence="3">PAL-8-15-08-1</strain>
    </source>
</reference>
<dbReference type="AlphaFoldDB" id="A0A1D8TST1"/>
<sequence length="580" mass="65334">MNKFKAIIDRASNEADEELKTLQDLEIFVLDNSVRETTVGTARGHVLEDKINILKAIAETELNEVILGTYGANRNVDDQIPKHWIELGGSLDNMWGFSEAYSALDKYGVPIDEPADGLLEMVNDHKMSNAIIEIDLCSPAINYEQFDLNKFILNQVDWANKNLIPRGEQKLPPRILVNLRDFANFETDTEGLTRALHLIESLGNLPSNQRPFGLMIEEPTGFLLPETVSKLTRIIRETMISANWSNGKLLVHVHCGFGLAESTVLEALANGADGIWSAVCKAGAALGHSCSSITLTNLARLGNKFVTRTYNLPAIIKAARKVHTIASKEPVPRDQEVYGKEAFDLVFGGWHGFMGDKMGAVASMIGVKQTIRISDFANAEMLHQAMIERFGEPEKTGWDENLCKKMEEKIDEHLLLGNSFNYNTIIGLAQLYEYSGGCISSSMLKIITSDSEIPDEHPLIISLKQRWKKFSEKLNSPYPKNKEELTSKSSIFWQNPEIPKTMEEIPINHFLDEIFTDVNVTEKQREMIRNLLDIDGNGYVSWQEFVFRLKWAIQQKGLLYYPTPEALILGTFEFILQDFS</sequence>
<dbReference type="Proteomes" id="UP000177870">
    <property type="component" value="Chromosome"/>
</dbReference>
<dbReference type="InterPro" id="IPR018247">
    <property type="entry name" value="EF_Hand_1_Ca_BS"/>
</dbReference>
<gene>
    <name evidence="2" type="ORF">BJP34_15875</name>
</gene>
<proteinExistence type="predicted"/>
<dbReference type="EMBL" id="CP017599">
    <property type="protein sequence ID" value="AOX00721.1"/>
    <property type="molecule type" value="Genomic_DNA"/>
</dbReference>
<dbReference type="GO" id="GO:0005509">
    <property type="term" value="F:calcium ion binding"/>
    <property type="evidence" value="ECO:0007669"/>
    <property type="project" value="InterPro"/>
</dbReference>
<name>A0A1D8TST1_9CYAN</name>
<evidence type="ECO:0000313" key="2">
    <source>
        <dbReference type="EMBL" id="AOX00721.1"/>
    </source>
</evidence>
<organism evidence="2 3">
    <name type="scientific">Moorena producens PAL-8-15-08-1</name>
    <dbReference type="NCBI Taxonomy" id="1458985"/>
    <lineage>
        <taxon>Bacteria</taxon>
        <taxon>Bacillati</taxon>
        <taxon>Cyanobacteriota</taxon>
        <taxon>Cyanophyceae</taxon>
        <taxon>Coleofasciculales</taxon>
        <taxon>Coleofasciculaceae</taxon>
        <taxon>Moorena</taxon>
    </lineage>
</organism>
<dbReference type="PROSITE" id="PS00018">
    <property type="entry name" value="EF_HAND_1"/>
    <property type="match status" value="1"/>
</dbReference>
<dbReference type="InterPro" id="IPR011992">
    <property type="entry name" value="EF-hand-dom_pair"/>
</dbReference>
<protein>
    <recommendedName>
        <fullName evidence="1">EF-hand domain-containing protein</fullName>
    </recommendedName>
</protein>
<accession>A0A1D8TST1</accession>
<dbReference type="SUPFAM" id="SSF47473">
    <property type="entry name" value="EF-hand"/>
    <property type="match status" value="1"/>
</dbReference>
<dbReference type="InterPro" id="IPR013785">
    <property type="entry name" value="Aldolase_TIM"/>
</dbReference>
<evidence type="ECO:0000313" key="3">
    <source>
        <dbReference type="Proteomes" id="UP000177870"/>
    </source>
</evidence>
<dbReference type="Gene3D" id="3.20.20.70">
    <property type="entry name" value="Aldolase class I"/>
    <property type="match status" value="1"/>
</dbReference>
<dbReference type="SUPFAM" id="SSF51569">
    <property type="entry name" value="Aldolase"/>
    <property type="match status" value="1"/>
</dbReference>